<gene>
    <name evidence="2" type="ORF">LVJ81_03365</name>
</gene>
<organism evidence="2 3">
    <name type="scientific">Vitreoscilla stercoraria</name>
    <dbReference type="NCBI Taxonomy" id="61"/>
    <lineage>
        <taxon>Bacteria</taxon>
        <taxon>Pseudomonadati</taxon>
        <taxon>Pseudomonadota</taxon>
        <taxon>Betaproteobacteria</taxon>
        <taxon>Neisseriales</taxon>
        <taxon>Neisseriaceae</taxon>
        <taxon>Vitreoscilla</taxon>
    </lineage>
</organism>
<reference evidence="2" key="2">
    <citation type="journal article" date="2022" name="Res Sq">
        <title>Evolution of multicellular longitudinally dividing oral cavity symbionts (Neisseriaceae).</title>
        <authorList>
            <person name="Nyongesa S."/>
            <person name="Weber P."/>
            <person name="Bernet E."/>
            <person name="Pullido F."/>
            <person name="Nieckarz M."/>
            <person name="Delaby M."/>
            <person name="Nieves C."/>
            <person name="Viehboeck T."/>
            <person name="Krause N."/>
            <person name="Rivera-Millot A."/>
            <person name="Nakamura A."/>
            <person name="Vischer N."/>
            <person name="VanNieuwenhze M."/>
            <person name="Brun Y."/>
            <person name="Cava F."/>
            <person name="Bulgheresi S."/>
            <person name="Veyrier F."/>
        </authorList>
    </citation>
    <scope>NUCLEOTIDE SEQUENCE</scope>
    <source>
        <strain evidence="2">SAG 1488-6</strain>
    </source>
</reference>
<keyword evidence="3" id="KW-1185">Reference proteome</keyword>
<proteinExistence type="predicted"/>
<reference evidence="2" key="1">
    <citation type="submission" date="2021-12" db="EMBL/GenBank/DDBJ databases">
        <authorList>
            <person name="Veyrier F.J."/>
        </authorList>
    </citation>
    <scope>NUCLEOTIDE SEQUENCE</scope>
    <source>
        <strain evidence="2">SAG 1488-6</strain>
    </source>
</reference>
<evidence type="ECO:0000313" key="3">
    <source>
        <dbReference type="Proteomes" id="UP000832034"/>
    </source>
</evidence>
<sequence>MMIPSGYQRYNRFFKFSNATPKEWHQQMIVSEQSGTTKKNKKKITGQLDVE</sequence>
<dbReference type="RefSeq" id="WP_019958807.1">
    <property type="nucleotide sequence ID" value="NZ_CP091512.1"/>
</dbReference>
<feature type="region of interest" description="Disordered" evidence="1">
    <location>
        <begin position="30"/>
        <end position="51"/>
    </location>
</feature>
<evidence type="ECO:0000313" key="2">
    <source>
        <dbReference type="EMBL" id="UOO93081.1"/>
    </source>
</evidence>
<evidence type="ECO:0008006" key="4">
    <source>
        <dbReference type="Google" id="ProtNLM"/>
    </source>
</evidence>
<dbReference type="EMBL" id="CP091512">
    <property type="protein sequence ID" value="UOO93081.1"/>
    <property type="molecule type" value="Genomic_DNA"/>
</dbReference>
<accession>A0ABY4ECR5</accession>
<name>A0ABY4ECR5_VITST</name>
<evidence type="ECO:0000256" key="1">
    <source>
        <dbReference type="SAM" id="MobiDB-lite"/>
    </source>
</evidence>
<dbReference type="Proteomes" id="UP000832034">
    <property type="component" value="Chromosome"/>
</dbReference>
<protein>
    <recommendedName>
        <fullName evidence="4">Transposase</fullName>
    </recommendedName>
</protein>